<dbReference type="EMBL" id="LSRX01000530">
    <property type="protein sequence ID" value="OLP94753.1"/>
    <property type="molecule type" value="Genomic_DNA"/>
</dbReference>
<organism evidence="4 5">
    <name type="scientific">Symbiodinium microadriaticum</name>
    <name type="common">Dinoflagellate</name>
    <name type="synonym">Zooxanthella microadriatica</name>
    <dbReference type="NCBI Taxonomy" id="2951"/>
    <lineage>
        <taxon>Eukaryota</taxon>
        <taxon>Sar</taxon>
        <taxon>Alveolata</taxon>
        <taxon>Dinophyceae</taxon>
        <taxon>Suessiales</taxon>
        <taxon>Symbiodiniaceae</taxon>
        <taxon>Symbiodinium</taxon>
    </lineage>
</organism>
<keyword evidence="2 3" id="KW-0040">ANK repeat</keyword>
<dbReference type="OrthoDB" id="539213at2759"/>
<dbReference type="PROSITE" id="PS50297">
    <property type="entry name" value="ANK_REP_REGION"/>
    <property type="match status" value="3"/>
</dbReference>
<dbReference type="SMART" id="SM00248">
    <property type="entry name" value="ANK"/>
    <property type="match status" value="7"/>
</dbReference>
<accession>A0A1Q9DHW6</accession>
<dbReference type="InterPro" id="IPR036770">
    <property type="entry name" value="Ankyrin_rpt-contain_sf"/>
</dbReference>
<feature type="repeat" description="ANK" evidence="3">
    <location>
        <begin position="301"/>
        <end position="334"/>
    </location>
</feature>
<dbReference type="Pfam" id="PF12796">
    <property type="entry name" value="Ank_2"/>
    <property type="match status" value="2"/>
</dbReference>
<gene>
    <name evidence="4" type="primary">INVS</name>
    <name evidence="4" type="ORF">AK812_SmicGene23185</name>
</gene>
<dbReference type="PANTHER" id="PTHR24198">
    <property type="entry name" value="ANKYRIN REPEAT AND PROTEIN KINASE DOMAIN-CONTAINING PROTEIN"/>
    <property type="match status" value="1"/>
</dbReference>
<dbReference type="SUPFAM" id="SSF48403">
    <property type="entry name" value="Ankyrin repeat"/>
    <property type="match status" value="1"/>
</dbReference>
<dbReference type="PROSITE" id="PS50088">
    <property type="entry name" value="ANK_REPEAT"/>
    <property type="match status" value="3"/>
</dbReference>
<dbReference type="Gene3D" id="1.25.40.20">
    <property type="entry name" value="Ankyrin repeat-containing domain"/>
    <property type="match status" value="3"/>
</dbReference>
<keyword evidence="5" id="KW-1185">Reference proteome</keyword>
<reference evidence="4 5" key="1">
    <citation type="submission" date="2016-02" db="EMBL/GenBank/DDBJ databases">
        <title>Genome analysis of coral dinoflagellate symbionts highlights evolutionary adaptations to a symbiotic lifestyle.</title>
        <authorList>
            <person name="Aranda M."/>
            <person name="Li Y."/>
            <person name="Liew Y.J."/>
            <person name="Baumgarten S."/>
            <person name="Simakov O."/>
            <person name="Wilson M."/>
            <person name="Piel J."/>
            <person name="Ashoor H."/>
            <person name="Bougouffa S."/>
            <person name="Bajic V.B."/>
            <person name="Ryu T."/>
            <person name="Ravasi T."/>
            <person name="Bayer T."/>
            <person name="Micklem G."/>
            <person name="Kim H."/>
            <person name="Bhak J."/>
            <person name="Lajeunesse T.C."/>
            <person name="Voolstra C.R."/>
        </authorList>
    </citation>
    <scope>NUCLEOTIDE SEQUENCE [LARGE SCALE GENOMIC DNA]</scope>
    <source>
        <strain evidence="4 5">CCMP2467</strain>
    </source>
</reference>
<dbReference type="Pfam" id="PF00023">
    <property type="entry name" value="Ank"/>
    <property type="match status" value="1"/>
</dbReference>
<feature type="repeat" description="ANK" evidence="3">
    <location>
        <begin position="65"/>
        <end position="97"/>
    </location>
</feature>
<evidence type="ECO:0000256" key="2">
    <source>
        <dbReference type="ARBA" id="ARBA00023043"/>
    </source>
</evidence>
<sequence>MEEAVGGEGLDRLQRRLEDSGVHPGFVTQTFLEASELGDARSLKERLGSLPLEERRAFVRSVDQQGATGLLLAVKRGDVQVVKVLLDAGANPNDGDSGGATACHYASLRGSGELLQTLLQARSEPSRCDDRGDSPLAWAASEEVVALLLAAGVDPTSRSLGGRNALMFAAARGHLSAARMLAAADCDNINAVDDAGDSAVALALANGHEEVVAMLLSFGATAVKSPGRVVLQEEVLFDAARRGDAAAIRSWLESARGAGDVNAQEPSGDSPLLLASAQGATEAVDLLLRARADPGQPDPFLGETPLHRAVLGGGHCEVLALLLEARADPSVGDALGKTAREVAENWSYREAKELLSDRVPCS</sequence>
<dbReference type="PANTHER" id="PTHR24198:SF165">
    <property type="entry name" value="ANKYRIN REPEAT-CONTAINING PROTEIN-RELATED"/>
    <property type="match status" value="1"/>
</dbReference>
<evidence type="ECO:0000313" key="5">
    <source>
        <dbReference type="Proteomes" id="UP000186817"/>
    </source>
</evidence>
<dbReference type="AlphaFoldDB" id="A0A1Q9DHW6"/>
<comment type="caution">
    <text evidence="4">The sequence shown here is derived from an EMBL/GenBank/DDBJ whole genome shotgun (WGS) entry which is preliminary data.</text>
</comment>
<feature type="repeat" description="ANK" evidence="3">
    <location>
        <begin position="267"/>
        <end position="299"/>
    </location>
</feature>
<keyword evidence="1" id="KW-0677">Repeat</keyword>
<name>A0A1Q9DHW6_SYMMI</name>
<evidence type="ECO:0000313" key="4">
    <source>
        <dbReference type="EMBL" id="OLP94753.1"/>
    </source>
</evidence>
<dbReference type="InterPro" id="IPR002110">
    <property type="entry name" value="Ankyrin_rpt"/>
</dbReference>
<proteinExistence type="predicted"/>
<evidence type="ECO:0000256" key="1">
    <source>
        <dbReference type="ARBA" id="ARBA00022737"/>
    </source>
</evidence>
<evidence type="ECO:0000256" key="3">
    <source>
        <dbReference type="PROSITE-ProRule" id="PRU00023"/>
    </source>
</evidence>
<protein>
    <submittedName>
        <fullName evidence="4">Inversin</fullName>
    </submittedName>
</protein>
<dbReference type="Proteomes" id="UP000186817">
    <property type="component" value="Unassembled WGS sequence"/>
</dbReference>